<dbReference type="InterPro" id="IPR036400">
    <property type="entry name" value="Cyt_B5-like_heme/steroid_sf"/>
</dbReference>
<evidence type="ECO:0000256" key="3">
    <source>
        <dbReference type="ARBA" id="ARBA00022692"/>
    </source>
</evidence>
<evidence type="ECO:0000256" key="8">
    <source>
        <dbReference type="ARBA" id="ARBA00038168"/>
    </source>
</evidence>
<proteinExistence type="inferred from homology"/>
<keyword evidence="4 9" id="KW-0479">Metal-binding</keyword>
<dbReference type="InterPro" id="IPR001199">
    <property type="entry name" value="Cyt_B5-like_heme/steroid-bd"/>
</dbReference>
<keyword evidence="3 9" id="KW-0812">Transmembrane</keyword>
<dbReference type="GeneID" id="117359487"/>
<dbReference type="PROSITE" id="PS50255">
    <property type="entry name" value="CYTOCHROME_B5_2"/>
    <property type="match status" value="1"/>
</dbReference>
<keyword evidence="7 9" id="KW-0472">Membrane</keyword>
<dbReference type="Gene3D" id="3.10.120.10">
    <property type="entry name" value="Cytochrome b5-like heme/steroid binding domain"/>
    <property type="match status" value="1"/>
</dbReference>
<dbReference type="GO" id="GO:0046872">
    <property type="term" value="F:metal ion binding"/>
    <property type="evidence" value="ECO:0007669"/>
    <property type="project" value="UniProtKB-UniRule"/>
</dbReference>
<keyword evidence="5" id="KW-0813">Transport</keyword>
<reference evidence="12" key="1">
    <citation type="submission" date="2025-08" db="UniProtKB">
        <authorList>
            <consortium name="RefSeq"/>
        </authorList>
    </citation>
    <scope>IDENTIFICATION</scope>
</reference>
<dbReference type="Pfam" id="PF00173">
    <property type="entry name" value="Cyt-b5"/>
    <property type="match status" value="1"/>
</dbReference>
<dbReference type="RefSeq" id="XP_033798254.1">
    <property type="nucleotide sequence ID" value="XM_033942363.1"/>
</dbReference>
<dbReference type="KEGG" id="gsh:117359487"/>
<feature type="transmembrane region" description="Helical" evidence="9">
    <location>
        <begin position="116"/>
        <end position="137"/>
    </location>
</feature>
<dbReference type="PROSITE" id="PS00191">
    <property type="entry name" value="CYTOCHROME_B5_1"/>
    <property type="match status" value="1"/>
</dbReference>
<dbReference type="SUPFAM" id="SSF55856">
    <property type="entry name" value="Cytochrome b5-like heme/steroid binding domain"/>
    <property type="match status" value="1"/>
</dbReference>
<accession>A0A6P8QMR0</accession>
<dbReference type="GO" id="GO:0005741">
    <property type="term" value="C:mitochondrial outer membrane"/>
    <property type="evidence" value="ECO:0007669"/>
    <property type="project" value="TreeGrafter"/>
</dbReference>
<dbReference type="InParanoid" id="A0A6P8QMR0"/>
<sequence>MVRESSDGPSDGARALDPQVTYHRLEEVRKRNTAAETWLVLHGRVYDVTRFVQEHPGGEEVLFEQAGGDATESFEDVGHSLDAREMLKQYYIGDVHPADAGNTGSKEPSNGGSPSFSSWLIPAIAVLIVGLMYRYYILEGKSS</sequence>
<gene>
    <name evidence="12" type="primary">LOC117359487</name>
</gene>
<keyword evidence="9" id="KW-1133">Transmembrane helix</keyword>
<feature type="domain" description="Cytochrome b5 heme-binding" evidence="10">
    <location>
        <begin position="20"/>
        <end position="96"/>
    </location>
</feature>
<dbReference type="PRINTS" id="PR00363">
    <property type="entry name" value="CYTOCHROMEB5"/>
</dbReference>
<evidence type="ECO:0000313" key="11">
    <source>
        <dbReference type="Proteomes" id="UP000515159"/>
    </source>
</evidence>
<evidence type="ECO:0000259" key="10">
    <source>
        <dbReference type="PROSITE" id="PS50255"/>
    </source>
</evidence>
<comment type="subcellular location">
    <subcellularLocation>
        <location evidence="1">Membrane</location>
    </subcellularLocation>
</comment>
<dbReference type="SMART" id="SM01117">
    <property type="entry name" value="Cyt-b5"/>
    <property type="match status" value="1"/>
</dbReference>
<name>A0A6P8QMR0_GEOSA</name>
<dbReference type="AlphaFoldDB" id="A0A6P8QMR0"/>
<dbReference type="FunFam" id="3.10.120.10:FF:000002">
    <property type="entry name" value="Cytochrome b5 type B"/>
    <property type="match status" value="1"/>
</dbReference>
<dbReference type="PANTHER" id="PTHR19359:SF95">
    <property type="entry name" value="CYTOCHROME B5 TYPE B"/>
    <property type="match status" value="1"/>
</dbReference>
<evidence type="ECO:0000313" key="12">
    <source>
        <dbReference type="RefSeq" id="XP_033798254.1"/>
    </source>
</evidence>
<keyword evidence="6 9" id="KW-0408">Iron</keyword>
<keyword evidence="11" id="KW-1185">Reference proteome</keyword>
<evidence type="ECO:0000256" key="5">
    <source>
        <dbReference type="ARBA" id="ARBA00022982"/>
    </source>
</evidence>
<dbReference type="InterPro" id="IPR050668">
    <property type="entry name" value="Cytochrome_b5"/>
</dbReference>
<keyword evidence="5" id="KW-0249">Electron transport</keyword>
<dbReference type="OrthoDB" id="260519at2759"/>
<evidence type="ECO:0000256" key="4">
    <source>
        <dbReference type="ARBA" id="ARBA00022723"/>
    </source>
</evidence>
<comment type="similarity">
    <text evidence="8 9">Belongs to the cytochrome b5 family.</text>
</comment>
<dbReference type="FunCoup" id="A0A6P8QMR0">
    <property type="interactions" value="2406"/>
</dbReference>
<evidence type="ECO:0000256" key="6">
    <source>
        <dbReference type="ARBA" id="ARBA00023004"/>
    </source>
</evidence>
<dbReference type="PANTHER" id="PTHR19359">
    <property type="entry name" value="CYTOCHROME B5"/>
    <property type="match status" value="1"/>
</dbReference>
<evidence type="ECO:0000256" key="9">
    <source>
        <dbReference type="RuleBase" id="RU362121"/>
    </source>
</evidence>
<protein>
    <submittedName>
        <fullName evidence="12">Cytochrome b5 isoform X1</fullName>
    </submittedName>
</protein>
<dbReference type="GO" id="GO:0020037">
    <property type="term" value="F:heme binding"/>
    <property type="evidence" value="ECO:0007669"/>
    <property type="project" value="UniProtKB-UniRule"/>
</dbReference>
<keyword evidence="2 9" id="KW-0349">Heme</keyword>
<evidence type="ECO:0000256" key="1">
    <source>
        <dbReference type="ARBA" id="ARBA00004370"/>
    </source>
</evidence>
<evidence type="ECO:0000256" key="2">
    <source>
        <dbReference type="ARBA" id="ARBA00022617"/>
    </source>
</evidence>
<dbReference type="Proteomes" id="UP000515159">
    <property type="component" value="Chromosome 4"/>
</dbReference>
<evidence type="ECO:0000256" key="7">
    <source>
        <dbReference type="ARBA" id="ARBA00023136"/>
    </source>
</evidence>
<dbReference type="InterPro" id="IPR018506">
    <property type="entry name" value="Cyt_B5_heme-BS"/>
</dbReference>
<organism evidence="11 12">
    <name type="scientific">Geotrypetes seraphini</name>
    <name type="common">Gaboon caecilian</name>
    <name type="synonym">Caecilia seraphini</name>
    <dbReference type="NCBI Taxonomy" id="260995"/>
    <lineage>
        <taxon>Eukaryota</taxon>
        <taxon>Metazoa</taxon>
        <taxon>Chordata</taxon>
        <taxon>Craniata</taxon>
        <taxon>Vertebrata</taxon>
        <taxon>Euteleostomi</taxon>
        <taxon>Amphibia</taxon>
        <taxon>Gymnophiona</taxon>
        <taxon>Geotrypetes</taxon>
    </lineage>
</organism>